<proteinExistence type="inferred from homology"/>
<evidence type="ECO:0000256" key="3">
    <source>
        <dbReference type="PROSITE-ProRule" id="PRU10141"/>
    </source>
</evidence>
<dbReference type="GO" id="GO:0004674">
    <property type="term" value="F:protein serine/threonine kinase activity"/>
    <property type="evidence" value="ECO:0007669"/>
    <property type="project" value="UniProtKB-KW"/>
</dbReference>
<dbReference type="Gene3D" id="3.30.200.20">
    <property type="entry name" value="Phosphorylase Kinase, domain 1"/>
    <property type="match status" value="1"/>
</dbReference>
<dbReference type="InterPro" id="IPR011009">
    <property type="entry name" value="Kinase-like_dom_sf"/>
</dbReference>
<evidence type="ECO:0000256" key="4">
    <source>
        <dbReference type="RuleBase" id="RU000304"/>
    </source>
</evidence>
<protein>
    <submittedName>
        <fullName evidence="6">Pkinase-domain-containing protein</fullName>
    </submittedName>
</protein>
<keyword evidence="4" id="KW-0723">Serine/threonine-protein kinase</keyword>
<evidence type="ECO:0000313" key="6">
    <source>
        <dbReference type="EMBL" id="OEU08739.1"/>
    </source>
</evidence>
<organism evidence="6 7">
    <name type="scientific">Fragilariopsis cylindrus CCMP1102</name>
    <dbReference type="NCBI Taxonomy" id="635003"/>
    <lineage>
        <taxon>Eukaryota</taxon>
        <taxon>Sar</taxon>
        <taxon>Stramenopiles</taxon>
        <taxon>Ochrophyta</taxon>
        <taxon>Bacillariophyta</taxon>
        <taxon>Bacillariophyceae</taxon>
        <taxon>Bacillariophycidae</taxon>
        <taxon>Bacillariales</taxon>
        <taxon>Bacillariaceae</taxon>
        <taxon>Fragilariopsis</taxon>
    </lineage>
</organism>
<dbReference type="GO" id="GO:0005524">
    <property type="term" value="F:ATP binding"/>
    <property type="evidence" value="ECO:0007669"/>
    <property type="project" value="UniProtKB-UniRule"/>
</dbReference>
<dbReference type="EMBL" id="KV784379">
    <property type="protein sequence ID" value="OEU08739.1"/>
    <property type="molecule type" value="Genomic_DNA"/>
</dbReference>
<dbReference type="CDD" id="cd05117">
    <property type="entry name" value="STKc_CAMK"/>
    <property type="match status" value="1"/>
</dbReference>
<name>A0A1E7ESA1_9STRA</name>
<feature type="binding site" evidence="3">
    <location>
        <position position="76"/>
    </location>
    <ligand>
        <name>ATP</name>
        <dbReference type="ChEBI" id="CHEBI:30616"/>
    </ligand>
</feature>
<dbReference type="SUPFAM" id="SSF56112">
    <property type="entry name" value="Protein kinase-like (PK-like)"/>
    <property type="match status" value="1"/>
</dbReference>
<dbReference type="InterPro" id="IPR008271">
    <property type="entry name" value="Ser/Thr_kinase_AS"/>
</dbReference>
<accession>A0A1E7ESA1</accession>
<dbReference type="InterPro" id="IPR017441">
    <property type="entry name" value="Protein_kinase_ATP_BS"/>
</dbReference>
<dbReference type="InParanoid" id="A0A1E7ESA1"/>
<sequence>MLNDDFKAYLGKRTEDNLSNKITKKKKRTKNDYIEDSLTGKPFGDFYEIGDELGEGGYAFVYRCEHKRSKDIYAVKEVIISKMESGGESTLKDEIAALKLLRGGAHIIRLFDVFYEDDHCFMIMEEMRGGDLLSRICDKEVYTEREARGVCKILFEAILYCHQKRVAHRDIKPENLLMVEADDDQSIKLADFGFAKRVTGDLSLNTLCGTAQYVAPEILDFQVEGYDERCDMWSVGVVTYILLGGYAPFEGEPDELAQFIIQGDYEFHDKYWADISESAKDMIHNMLQTDPHVRLTAIEALSCEWMGLSPEELASKDLG</sequence>
<reference evidence="6 7" key="1">
    <citation type="submission" date="2016-09" db="EMBL/GenBank/DDBJ databases">
        <title>Extensive genetic diversity and differential bi-allelic expression allows diatom success in the polar Southern Ocean.</title>
        <authorList>
            <consortium name="DOE Joint Genome Institute"/>
            <person name="Mock T."/>
            <person name="Otillar R.P."/>
            <person name="Strauss J."/>
            <person name="Dupont C."/>
            <person name="Frickenhaus S."/>
            <person name="Maumus F."/>
            <person name="Mcmullan M."/>
            <person name="Sanges R."/>
            <person name="Schmutz J."/>
            <person name="Toseland A."/>
            <person name="Valas R."/>
            <person name="Veluchamy A."/>
            <person name="Ward B.J."/>
            <person name="Allen A."/>
            <person name="Barry K."/>
            <person name="Falciatore A."/>
            <person name="Ferrante M."/>
            <person name="Fortunato A.E."/>
            <person name="Gloeckner G."/>
            <person name="Gruber A."/>
            <person name="Hipkin R."/>
            <person name="Janech M."/>
            <person name="Kroth P."/>
            <person name="Leese F."/>
            <person name="Lindquist E."/>
            <person name="Lyon B.R."/>
            <person name="Martin J."/>
            <person name="Mayer C."/>
            <person name="Parker M."/>
            <person name="Quesneville H."/>
            <person name="Raymond J."/>
            <person name="Uhlig C."/>
            <person name="Valentin K.U."/>
            <person name="Worden A.Z."/>
            <person name="Armbrust E.V."/>
            <person name="Bowler C."/>
            <person name="Green B."/>
            <person name="Moulton V."/>
            <person name="Van Oosterhout C."/>
            <person name="Grigoriev I."/>
        </authorList>
    </citation>
    <scope>NUCLEOTIDE SEQUENCE [LARGE SCALE GENOMIC DNA]</scope>
    <source>
        <strain evidence="6 7">CCMP1102</strain>
    </source>
</reference>
<feature type="non-terminal residue" evidence="6">
    <location>
        <position position="319"/>
    </location>
</feature>
<evidence type="ECO:0000313" key="7">
    <source>
        <dbReference type="Proteomes" id="UP000095751"/>
    </source>
</evidence>
<evidence type="ECO:0000256" key="1">
    <source>
        <dbReference type="ARBA" id="ARBA00022741"/>
    </source>
</evidence>
<dbReference type="Proteomes" id="UP000095751">
    <property type="component" value="Unassembled WGS sequence"/>
</dbReference>
<dbReference type="InterPro" id="IPR000719">
    <property type="entry name" value="Prot_kinase_dom"/>
</dbReference>
<keyword evidence="7" id="KW-1185">Reference proteome</keyword>
<dbReference type="PANTHER" id="PTHR24347">
    <property type="entry name" value="SERINE/THREONINE-PROTEIN KINASE"/>
    <property type="match status" value="1"/>
</dbReference>
<keyword evidence="2 3" id="KW-0067">ATP-binding</keyword>
<feature type="domain" description="Protein kinase" evidence="5">
    <location>
        <begin position="47"/>
        <end position="306"/>
    </location>
</feature>
<keyword evidence="6" id="KW-0808">Transferase</keyword>
<dbReference type="AlphaFoldDB" id="A0A1E7ESA1"/>
<comment type="similarity">
    <text evidence="4">Belongs to the protein kinase superfamily.</text>
</comment>
<gene>
    <name evidence="6" type="ORF">FRACYDRAFT_196264</name>
</gene>
<dbReference type="Pfam" id="PF00069">
    <property type="entry name" value="Pkinase"/>
    <property type="match status" value="1"/>
</dbReference>
<dbReference type="PROSITE" id="PS00108">
    <property type="entry name" value="PROTEIN_KINASE_ST"/>
    <property type="match status" value="1"/>
</dbReference>
<keyword evidence="6" id="KW-0418">Kinase</keyword>
<dbReference type="PROSITE" id="PS50011">
    <property type="entry name" value="PROTEIN_KINASE_DOM"/>
    <property type="match status" value="1"/>
</dbReference>
<keyword evidence="1 3" id="KW-0547">Nucleotide-binding</keyword>
<dbReference type="OrthoDB" id="40902at2759"/>
<dbReference type="PROSITE" id="PS00107">
    <property type="entry name" value="PROTEIN_KINASE_ATP"/>
    <property type="match status" value="1"/>
</dbReference>
<evidence type="ECO:0000256" key="2">
    <source>
        <dbReference type="ARBA" id="ARBA00022840"/>
    </source>
</evidence>
<dbReference type="SMART" id="SM00220">
    <property type="entry name" value="S_TKc"/>
    <property type="match status" value="1"/>
</dbReference>
<dbReference type="KEGG" id="fcy:FRACYDRAFT_196264"/>
<dbReference type="FunFam" id="1.10.510.10:FF:000571">
    <property type="entry name" value="Maternal embryonic leucine zipper kinase"/>
    <property type="match status" value="1"/>
</dbReference>
<evidence type="ECO:0000259" key="5">
    <source>
        <dbReference type="PROSITE" id="PS50011"/>
    </source>
</evidence>
<dbReference type="Gene3D" id="1.10.510.10">
    <property type="entry name" value="Transferase(Phosphotransferase) domain 1"/>
    <property type="match status" value="1"/>
</dbReference>